<comment type="cofactor">
    <cofactor evidence="1">
        <name>pyridoxal 5'-phosphate</name>
        <dbReference type="ChEBI" id="CHEBI:597326"/>
    </cofactor>
</comment>
<keyword evidence="4" id="KW-0808">Transferase</keyword>
<dbReference type="Pfam" id="PF00202">
    <property type="entry name" value="Aminotran_3"/>
    <property type="match status" value="1"/>
</dbReference>
<dbReference type="PANTHER" id="PTHR43713">
    <property type="entry name" value="GLUTAMATE-1-SEMIALDEHYDE 2,1-AMINOMUTASE"/>
    <property type="match status" value="1"/>
</dbReference>
<name>A0A238LIW3_9RHOB</name>
<dbReference type="InterPro" id="IPR015422">
    <property type="entry name" value="PyrdxlP-dep_Trfase_small"/>
</dbReference>
<dbReference type="PANTHER" id="PTHR43713:SF3">
    <property type="entry name" value="GLUTAMATE-1-SEMIALDEHYDE 2,1-AMINOMUTASE 1, CHLOROPLASTIC-RELATED"/>
    <property type="match status" value="1"/>
</dbReference>
<evidence type="ECO:0000256" key="1">
    <source>
        <dbReference type="ARBA" id="ARBA00001933"/>
    </source>
</evidence>
<dbReference type="EMBL" id="FXZK01000006">
    <property type="protein sequence ID" value="SMY08896.1"/>
    <property type="molecule type" value="Genomic_DNA"/>
</dbReference>
<dbReference type="InterPro" id="IPR005814">
    <property type="entry name" value="Aminotrans_3"/>
</dbReference>
<proteinExistence type="inferred from homology"/>
<dbReference type="Gene3D" id="3.40.640.10">
    <property type="entry name" value="Type I PLP-dependent aspartate aminotransferase-like (Major domain)"/>
    <property type="match status" value="1"/>
</dbReference>
<dbReference type="SUPFAM" id="SSF53383">
    <property type="entry name" value="PLP-dependent transferases"/>
    <property type="match status" value="1"/>
</dbReference>
<keyword evidence="5" id="KW-1185">Reference proteome</keyword>
<dbReference type="Proteomes" id="UP000201613">
    <property type="component" value="Unassembled WGS sequence"/>
</dbReference>
<dbReference type="InterPro" id="IPR015421">
    <property type="entry name" value="PyrdxlP-dep_Trfase_major"/>
</dbReference>
<dbReference type="InterPro" id="IPR015424">
    <property type="entry name" value="PyrdxlP-dep_Trfase"/>
</dbReference>
<evidence type="ECO:0000313" key="5">
    <source>
        <dbReference type="Proteomes" id="UP000201613"/>
    </source>
</evidence>
<evidence type="ECO:0000256" key="2">
    <source>
        <dbReference type="ARBA" id="ARBA00022898"/>
    </source>
</evidence>
<reference evidence="5" key="1">
    <citation type="submission" date="2017-05" db="EMBL/GenBank/DDBJ databases">
        <authorList>
            <person name="Rodrigo-Torres L."/>
            <person name="Arahal R. D."/>
            <person name="Lucena T."/>
        </authorList>
    </citation>
    <scope>NUCLEOTIDE SEQUENCE [LARGE SCALE GENOMIC DNA]</scope>
    <source>
        <strain evidence="5">CECT 8899</strain>
    </source>
</reference>
<dbReference type="GO" id="GO:0030170">
    <property type="term" value="F:pyridoxal phosphate binding"/>
    <property type="evidence" value="ECO:0007669"/>
    <property type="project" value="InterPro"/>
</dbReference>
<evidence type="ECO:0000256" key="3">
    <source>
        <dbReference type="RuleBase" id="RU003560"/>
    </source>
</evidence>
<keyword evidence="2 3" id="KW-0663">Pyridoxal phosphate</keyword>
<gene>
    <name evidence="4" type="primary">kat</name>
    <name evidence="4" type="ORF">LOM8899_03055</name>
</gene>
<dbReference type="GO" id="GO:0008483">
    <property type="term" value="F:transaminase activity"/>
    <property type="evidence" value="ECO:0007669"/>
    <property type="project" value="UniProtKB-KW"/>
</dbReference>
<organism evidence="4 5">
    <name type="scientific">Flavimaricola marinus</name>
    <dbReference type="NCBI Taxonomy" id="1819565"/>
    <lineage>
        <taxon>Bacteria</taxon>
        <taxon>Pseudomonadati</taxon>
        <taxon>Pseudomonadota</taxon>
        <taxon>Alphaproteobacteria</taxon>
        <taxon>Rhodobacterales</taxon>
        <taxon>Paracoccaceae</taxon>
        <taxon>Flavimaricola</taxon>
    </lineage>
</organism>
<keyword evidence="4" id="KW-0032">Aminotransferase</keyword>
<dbReference type="EC" id="2.6.1.-" evidence="4"/>
<accession>A0A238LIW3</accession>
<dbReference type="OrthoDB" id="9801052at2"/>
<dbReference type="AlphaFoldDB" id="A0A238LIW3"/>
<comment type="similarity">
    <text evidence="3">Belongs to the class-III pyridoxal-phosphate-dependent aminotransferase family.</text>
</comment>
<dbReference type="RefSeq" id="WP_093993087.1">
    <property type="nucleotide sequence ID" value="NZ_FXZK01000006.1"/>
</dbReference>
<evidence type="ECO:0000313" key="4">
    <source>
        <dbReference type="EMBL" id="SMY08896.1"/>
    </source>
</evidence>
<sequence>MTKGQDLWRRAKAVIPGGNMLLSKRPEMHLPDGWPAYFSRASGVTVWDLDDRPYCDMSLMSVGTNTLGYGHPDVDAAVSAVIASGNMSSLNAPEEVTLAERLIELHPWADMARFARTGGEANAIAVRIARAASGRDGVAFCGYHGWHDWYLAANLGNAEHLDGHLLPGLEPAGVPRSLAESVFPFAYNDLRDLEQLVERQSIGAIKMEVSRITEPAVGFLQSVRKLADENGIVLIFDECTSGFRQTFGGLHKAHGVNPDIAVFGKALGNGYAITAAIGRRDVMEAAQSTFISSTFWTERIGSAAALATLDAMAECRSWEAITATGRDIGARWQALARKHGFEVTVSGLPALTGFSVAGSNGLAYKTLIAQEMLKAGYLAGTSVYVCTEHTPDVVDGYFEALDPIFGLIADCEGGREPLTLLDGPVCHSGFARLT</sequence>
<dbReference type="Gene3D" id="3.90.1150.10">
    <property type="entry name" value="Aspartate Aminotransferase, domain 1"/>
    <property type="match status" value="1"/>
</dbReference>
<protein>
    <submittedName>
        <fullName evidence="4">3-aminobutyryl-CoA aminotransferase</fullName>
        <ecNumber evidence="4">2.6.1.-</ecNumber>
    </submittedName>
</protein>